<dbReference type="InterPro" id="IPR035908">
    <property type="entry name" value="F0_ATP_A_sf"/>
</dbReference>
<keyword evidence="9 11" id="KW-0472">Membrane</keyword>
<accession>A0A1H2LAF8</accession>
<dbReference type="InterPro" id="IPR000568">
    <property type="entry name" value="ATP_synth_F0_asu"/>
</dbReference>
<feature type="transmembrane region" description="Helical" evidence="11">
    <location>
        <begin position="230"/>
        <end position="249"/>
    </location>
</feature>
<feature type="transmembrane region" description="Helical" evidence="11">
    <location>
        <begin position="110"/>
        <end position="131"/>
    </location>
</feature>
<keyword evidence="4 11" id="KW-0138">CF(0)</keyword>
<dbReference type="Proteomes" id="UP000214355">
    <property type="component" value="Chromosome I"/>
</dbReference>
<evidence type="ECO:0000256" key="7">
    <source>
        <dbReference type="ARBA" id="ARBA00022989"/>
    </source>
</evidence>
<dbReference type="NCBIfam" id="TIGR01131">
    <property type="entry name" value="ATP_synt_6_or_A"/>
    <property type="match status" value="1"/>
</dbReference>
<dbReference type="EMBL" id="LT629804">
    <property type="protein sequence ID" value="SDU77598.1"/>
    <property type="molecule type" value="Genomic_DNA"/>
</dbReference>
<dbReference type="CDD" id="cd00310">
    <property type="entry name" value="ATP-synt_Fo_a_6"/>
    <property type="match status" value="1"/>
</dbReference>
<evidence type="ECO:0000256" key="12">
    <source>
        <dbReference type="RuleBase" id="RU000483"/>
    </source>
</evidence>
<evidence type="ECO:0000256" key="10">
    <source>
        <dbReference type="ARBA" id="ARBA00023310"/>
    </source>
</evidence>
<dbReference type="PANTHER" id="PTHR11410">
    <property type="entry name" value="ATP SYNTHASE SUBUNIT A"/>
    <property type="match status" value="1"/>
</dbReference>
<evidence type="ECO:0000256" key="1">
    <source>
        <dbReference type="ARBA" id="ARBA00004141"/>
    </source>
</evidence>
<protein>
    <recommendedName>
        <fullName evidence="11 12">ATP synthase subunit a</fullName>
    </recommendedName>
    <alternativeName>
        <fullName evidence="11">ATP synthase F0 sector subunit a</fullName>
    </alternativeName>
    <alternativeName>
        <fullName evidence="11">F-ATPase subunit 6</fullName>
    </alternativeName>
</protein>
<evidence type="ECO:0000256" key="2">
    <source>
        <dbReference type="ARBA" id="ARBA00006810"/>
    </source>
</evidence>
<dbReference type="HAMAP" id="MF_01393">
    <property type="entry name" value="ATP_synth_a_bact"/>
    <property type="match status" value="1"/>
</dbReference>
<evidence type="ECO:0000313" key="14">
    <source>
        <dbReference type="Proteomes" id="UP000214355"/>
    </source>
</evidence>
<name>A0A1H2LAF8_9ACTO</name>
<keyword evidence="3 11" id="KW-0813">Transport</keyword>
<keyword evidence="7 11" id="KW-1133">Transmembrane helix</keyword>
<feature type="transmembrane region" description="Helical" evidence="11">
    <location>
        <begin position="137"/>
        <end position="156"/>
    </location>
</feature>
<gene>
    <name evidence="11" type="primary">atpB</name>
    <name evidence="13" type="ORF">SAMN04489737_0084</name>
</gene>
<sequence>MLSFVNALGAAPIILALKSGDSFTPPTLDHEFNPDPLFFIGTPFEIHRLLLVRLIAVIALFGVMLWYSRTAKVVPSRGQAAVESLLDFSRVQIGEEILGEDKAAKYQPMIATVFIGILFMNLTGVIPGLQIAGTSLVAMPLIFALFVFFGFVLAGVKSRGFGRFFREQLFPPGVPKLVYFLLAPLEFFSTFILRPLTLTVRLLSNMVAGHFILVLCFLGTHYLYFEISGIFGAGLGSLTLLVGVVFVVFELFVGALQAYIFAMLAAVYISLSISEH</sequence>
<reference evidence="14" key="1">
    <citation type="submission" date="2016-10" db="EMBL/GenBank/DDBJ databases">
        <authorList>
            <person name="Varghese N."/>
            <person name="Submissions S."/>
        </authorList>
    </citation>
    <scope>NUCLEOTIDE SEQUENCE [LARGE SCALE GENOMIC DNA]</scope>
    <source>
        <strain evidence="14">DSM 10002</strain>
    </source>
</reference>
<dbReference type="AlphaFoldDB" id="A0A1H2LAF8"/>
<comment type="function">
    <text evidence="11 12">Key component of the proton channel; it plays a direct role in the translocation of protons across the membrane.</text>
</comment>
<evidence type="ECO:0000256" key="11">
    <source>
        <dbReference type="HAMAP-Rule" id="MF_01393"/>
    </source>
</evidence>
<evidence type="ECO:0000256" key="9">
    <source>
        <dbReference type="ARBA" id="ARBA00023136"/>
    </source>
</evidence>
<dbReference type="InterPro" id="IPR045083">
    <property type="entry name" value="ATP_synth_F0_asu_bact/mt"/>
</dbReference>
<keyword evidence="8 11" id="KW-0406">Ion transport</keyword>
<comment type="subcellular location">
    <subcellularLocation>
        <location evidence="11 12">Cell membrane</location>
        <topology evidence="11 12">Multi-pass membrane protein</topology>
    </subcellularLocation>
    <subcellularLocation>
        <location evidence="1">Membrane</location>
        <topology evidence="1">Multi-pass membrane protein</topology>
    </subcellularLocation>
</comment>
<dbReference type="STRING" id="131112.SAMN04489737_0084"/>
<evidence type="ECO:0000256" key="8">
    <source>
        <dbReference type="ARBA" id="ARBA00023065"/>
    </source>
</evidence>
<dbReference type="GeneID" id="65343845"/>
<evidence type="ECO:0000256" key="4">
    <source>
        <dbReference type="ARBA" id="ARBA00022547"/>
    </source>
</evidence>
<keyword evidence="6 11" id="KW-0375">Hydrogen ion transport</keyword>
<feature type="transmembrane region" description="Helical" evidence="11">
    <location>
        <begin position="202"/>
        <end position="223"/>
    </location>
</feature>
<keyword evidence="14" id="KW-1185">Reference proteome</keyword>
<dbReference type="GO" id="GO:0005886">
    <property type="term" value="C:plasma membrane"/>
    <property type="evidence" value="ECO:0007669"/>
    <property type="project" value="UniProtKB-SubCell"/>
</dbReference>
<evidence type="ECO:0000256" key="6">
    <source>
        <dbReference type="ARBA" id="ARBA00022781"/>
    </source>
</evidence>
<keyword evidence="11" id="KW-1003">Cell membrane</keyword>
<dbReference type="RefSeq" id="WP_091278581.1">
    <property type="nucleotide sequence ID" value="NZ_JABAPH010000015.1"/>
</dbReference>
<proteinExistence type="inferred from homology"/>
<organism evidence="13 14">
    <name type="scientific">Arcanobacterium phocae</name>
    <dbReference type="NCBI Taxonomy" id="131112"/>
    <lineage>
        <taxon>Bacteria</taxon>
        <taxon>Bacillati</taxon>
        <taxon>Actinomycetota</taxon>
        <taxon>Actinomycetes</taxon>
        <taxon>Actinomycetales</taxon>
        <taxon>Actinomycetaceae</taxon>
        <taxon>Arcanobacterium</taxon>
    </lineage>
</organism>
<comment type="similarity">
    <text evidence="2 11 12">Belongs to the ATPase A chain family.</text>
</comment>
<dbReference type="PRINTS" id="PR00123">
    <property type="entry name" value="ATPASEA"/>
</dbReference>
<feature type="transmembrane region" description="Helical" evidence="11">
    <location>
        <begin position="255"/>
        <end position="273"/>
    </location>
</feature>
<dbReference type="OrthoDB" id="9809130at2"/>
<dbReference type="Gene3D" id="1.20.120.220">
    <property type="entry name" value="ATP synthase, F0 complex, subunit A"/>
    <property type="match status" value="1"/>
</dbReference>
<dbReference type="SUPFAM" id="SSF81336">
    <property type="entry name" value="F1F0 ATP synthase subunit A"/>
    <property type="match status" value="1"/>
</dbReference>
<evidence type="ECO:0000313" key="13">
    <source>
        <dbReference type="EMBL" id="SDU77598.1"/>
    </source>
</evidence>
<dbReference type="GO" id="GO:0046933">
    <property type="term" value="F:proton-transporting ATP synthase activity, rotational mechanism"/>
    <property type="evidence" value="ECO:0007669"/>
    <property type="project" value="UniProtKB-UniRule"/>
</dbReference>
<dbReference type="GO" id="GO:0045259">
    <property type="term" value="C:proton-transporting ATP synthase complex"/>
    <property type="evidence" value="ECO:0007669"/>
    <property type="project" value="UniProtKB-KW"/>
</dbReference>
<dbReference type="PANTHER" id="PTHR11410:SF0">
    <property type="entry name" value="ATP SYNTHASE SUBUNIT A"/>
    <property type="match status" value="1"/>
</dbReference>
<evidence type="ECO:0000256" key="3">
    <source>
        <dbReference type="ARBA" id="ARBA00022448"/>
    </source>
</evidence>
<keyword evidence="10 11" id="KW-0066">ATP synthesis</keyword>
<evidence type="ECO:0000256" key="5">
    <source>
        <dbReference type="ARBA" id="ARBA00022692"/>
    </source>
</evidence>
<feature type="transmembrane region" description="Helical" evidence="11">
    <location>
        <begin position="177"/>
        <end position="196"/>
    </location>
</feature>
<dbReference type="Pfam" id="PF00119">
    <property type="entry name" value="ATP-synt_A"/>
    <property type="match status" value="1"/>
</dbReference>
<keyword evidence="5 11" id="KW-0812">Transmembrane</keyword>
<feature type="transmembrane region" description="Helical" evidence="11">
    <location>
        <begin position="46"/>
        <end position="67"/>
    </location>
</feature>